<reference evidence="2" key="2">
    <citation type="submission" date="2020-02" db="EMBL/GenBank/DDBJ databases">
        <title>Using affinity propagation clustering for identifying bacterial clades and subclades with whole-genome sequences of Francisella tularensis.</title>
        <authorList>
            <person name="Homeier-Bachmann T."/>
            <person name="Abdel-Glil M.Y."/>
            <person name="Hackbart A."/>
            <person name="Hotzel H."/>
            <person name="Tomaso H."/>
        </authorList>
    </citation>
    <scope>NUCLEOTIDE SEQUENCE</scope>
    <source>
        <strain evidence="3">15T0085</strain>
        <strain evidence="2">17T1429</strain>
    </source>
</reference>
<comment type="caution">
    <text evidence="2">The sequence shown here is derived from an EMBL/GenBank/DDBJ whole genome shotgun (WGS) entry which is preliminary data.</text>
</comment>
<dbReference type="OMA" id="EFGYMFT"/>
<name>A0A0B3VQJ6_FRATU</name>
<dbReference type="InterPro" id="IPR000600">
    <property type="entry name" value="ROK"/>
</dbReference>
<dbReference type="KEGG" id="ftv:CH67_1651"/>
<dbReference type="eggNOG" id="COG1940">
    <property type="taxonomic scope" value="Bacteria"/>
</dbReference>
<dbReference type="AlphaFoldDB" id="A0A0B3VQJ6"/>
<dbReference type="InterPro" id="IPR043129">
    <property type="entry name" value="ATPase_NBD"/>
</dbReference>
<dbReference type="KEGG" id="ftz:CH68_1382"/>
<evidence type="ECO:0000313" key="3">
    <source>
        <dbReference type="EMBL" id="NDS68029.1"/>
    </source>
</evidence>
<dbReference type="EMBL" id="JAAGJP010000012">
    <property type="protein sequence ID" value="NDS68029.1"/>
    <property type="molecule type" value="Genomic_DNA"/>
</dbReference>
<organism evidence="2">
    <name type="scientific">Francisella tularensis subsp. holarctica</name>
    <dbReference type="NCBI Taxonomy" id="119857"/>
    <lineage>
        <taxon>Bacteria</taxon>
        <taxon>Pseudomonadati</taxon>
        <taxon>Pseudomonadota</taxon>
        <taxon>Gammaproteobacteria</taxon>
        <taxon>Thiotrichales</taxon>
        <taxon>Francisellaceae</taxon>
        <taxon>Francisella</taxon>
    </lineage>
</organism>
<protein>
    <submittedName>
        <fullName evidence="2">ROK family protein</fullName>
    </submittedName>
</protein>
<dbReference type="SUPFAM" id="SSF53067">
    <property type="entry name" value="Actin-like ATPase domain"/>
    <property type="match status" value="1"/>
</dbReference>
<proteinExistence type="inferred from homology"/>
<dbReference type="EMBL" id="JAAGKH010000012">
    <property type="protein sequence ID" value="NDR88580.1"/>
    <property type="molecule type" value="Genomic_DNA"/>
</dbReference>
<evidence type="ECO:0000256" key="1">
    <source>
        <dbReference type="ARBA" id="ARBA00006479"/>
    </source>
</evidence>
<dbReference type="Gene3D" id="3.30.420.40">
    <property type="match status" value="2"/>
</dbReference>
<sequence>MSKEIQIKNRTVVGVDIGGTKVNAGRVCGENLLDSYLSKIPPDAEHNAQSVIDVVINTIAKVFTSEVEGIGVGISSVADREKGIVYDVQNIKSWQDIHLKEILEAEFKVPVFIDNDANCFAIGQRLYGKGKQYENFVGITIGTGIGGGIINKGSLLKDSNCGAGEFGMLPYLDGILEDYCSGQFFIKKIGVEGVEILKRARNNDKDAINIYKQFGKHLGVAIKSIMYTLDPEVIIIAWSIISAREFFEKAMWDEIKTFAFTQSAKKIKIEWSETEGDFQVFSAAAVYLDRSSNL</sequence>
<dbReference type="HOGENOM" id="CLU_036604_0_2_6"/>
<reference evidence="2" key="1">
    <citation type="submission" date="2019-08" db="EMBL/GenBank/DDBJ databases">
        <authorList>
            <person name="Busch A."/>
        </authorList>
    </citation>
    <scope>NUCLEOTIDE SEQUENCE</scope>
    <source>
        <strain evidence="3">15T0085</strain>
        <strain evidence="2">17T1429</strain>
    </source>
</reference>
<dbReference type="KEGG" id="ftc:DA46_1496"/>
<dbReference type="Pfam" id="PF00480">
    <property type="entry name" value="ROK"/>
    <property type="match status" value="1"/>
</dbReference>
<gene>
    <name evidence="3" type="ORF">FWI86_02745</name>
    <name evidence="2" type="ORF">FWJ04_02485</name>
</gene>
<comment type="similarity">
    <text evidence="1">Belongs to the ROK (NagC/XylR) family.</text>
</comment>
<evidence type="ECO:0000313" key="2">
    <source>
        <dbReference type="EMBL" id="NDR88580.1"/>
    </source>
</evidence>
<dbReference type="PANTHER" id="PTHR18964:SF149">
    <property type="entry name" value="BIFUNCTIONAL UDP-N-ACETYLGLUCOSAMINE 2-EPIMERASE_N-ACETYLMANNOSAMINE KINASE"/>
    <property type="match status" value="1"/>
</dbReference>
<accession>A0A0B3VQJ6</accession>
<dbReference type="RefSeq" id="WP_003016421.1">
    <property type="nucleotide sequence ID" value="NZ_CP009693.1"/>
</dbReference>
<dbReference type="PANTHER" id="PTHR18964">
    <property type="entry name" value="ROK (REPRESSOR, ORF, KINASE) FAMILY"/>
    <property type="match status" value="1"/>
</dbReference>